<dbReference type="EMBL" id="CM046117">
    <property type="protein sequence ID" value="KAI8437149.1"/>
    <property type="molecule type" value="Genomic_DNA"/>
</dbReference>
<comment type="caution">
    <text evidence="1">The sequence shown here is derived from an EMBL/GenBank/DDBJ whole genome shotgun (WGS) entry which is preliminary data.</text>
</comment>
<accession>A0ACC0KKV9</accession>
<name>A0ACC0KKV9_CHOFU</name>
<organism evidence="1 2">
    <name type="scientific">Choristoneura fumiferana</name>
    <name type="common">Spruce budworm moth</name>
    <name type="synonym">Archips fumiferana</name>
    <dbReference type="NCBI Taxonomy" id="7141"/>
    <lineage>
        <taxon>Eukaryota</taxon>
        <taxon>Metazoa</taxon>
        <taxon>Ecdysozoa</taxon>
        <taxon>Arthropoda</taxon>
        <taxon>Hexapoda</taxon>
        <taxon>Insecta</taxon>
        <taxon>Pterygota</taxon>
        <taxon>Neoptera</taxon>
        <taxon>Endopterygota</taxon>
        <taxon>Lepidoptera</taxon>
        <taxon>Glossata</taxon>
        <taxon>Ditrysia</taxon>
        <taxon>Tortricoidea</taxon>
        <taxon>Tortricidae</taxon>
        <taxon>Tortricinae</taxon>
        <taxon>Choristoneura</taxon>
    </lineage>
</organism>
<evidence type="ECO:0000313" key="2">
    <source>
        <dbReference type="Proteomes" id="UP001064048"/>
    </source>
</evidence>
<reference evidence="1 2" key="1">
    <citation type="journal article" date="2022" name="Genome Biol. Evol.">
        <title>The Spruce Budworm Genome: Reconstructing the Evolutionary History of Antifreeze Proteins.</title>
        <authorList>
            <person name="Beliveau C."/>
            <person name="Gagne P."/>
            <person name="Picq S."/>
            <person name="Vernygora O."/>
            <person name="Keeling C.I."/>
            <person name="Pinkney K."/>
            <person name="Doucet D."/>
            <person name="Wen F."/>
            <person name="Johnston J.S."/>
            <person name="Maaroufi H."/>
            <person name="Boyle B."/>
            <person name="Laroche J."/>
            <person name="Dewar K."/>
            <person name="Juretic N."/>
            <person name="Blackburn G."/>
            <person name="Nisole A."/>
            <person name="Brunet B."/>
            <person name="Brandao M."/>
            <person name="Lumley L."/>
            <person name="Duan J."/>
            <person name="Quan G."/>
            <person name="Lucarotti C.J."/>
            <person name="Roe A.D."/>
            <person name="Sperling F.A.H."/>
            <person name="Levesque R.C."/>
            <person name="Cusson M."/>
        </authorList>
    </citation>
    <scope>NUCLEOTIDE SEQUENCE [LARGE SCALE GENOMIC DNA]</scope>
    <source>
        <strain evidence="1">Glfc:IPQL:Cfum</strain>
    </source>
</reference>
<evidence type="ECO:0000313" key="1">
    <source>
        <dbReference type="EMBL" id="KAI8437149.1"/>
    </source>
</evidence>
<dbReference type="Proteomes" id="UP001064048">
    <property type="component" value="Chromosome 17"/>
</dbReference>
<sequence length="510" mass="58991">MDLEDNRAEGWKYLNKQYFGDGERANYVNIPHVIAMVGLPARGKTYISKKLSRYLNWIGINTRVFNLGEYRRHATSAYTSHEFFRADNKEAMAIRQQCALDALHDVCEWLVKGGEVAVFDATNSTRERRRMIRDIVVHKMGFKLFFVESICDDPRIIEQNIMEVKVSSPDYTNIQNTDNVLNDFLLRIEHYKEKYEPLEENLESDYSFMKIYDTGEKVVVHKHEGHIQSRIVYYLMNIHIVPRTIYLTRQYAGALAGYIETQAIPGLRVWTSWMRRAIQTVKDVKAPQERWKALNEIDAALNEIDAVSATCPFSSRFFLELVDATTDRQGRHSWRRRKALNEIDAVSAPCPFSSRFFLELVDATTDRHSWRRRKALNEIDAALNEIDAVSAPCPFSSRFFLELVDATTDRQGRHSWRRRKALNEIDAVSAPCPFSSRFFLELVDATTDRHSWRRRKALNEIDAVSAHVPVLIPFLLRARGCDNRPSRTSFKALNEIDAVSATCPFSSRFS</sequence>
<proteinExistence type="predicted"/>
<protein>
    <submittedName>
        <fullName evidence="1">Uncharacterized protein</fullName>
    </submittedName>
</protein>
<keyword evidence="2" id="KW-1185">Reference proteome</keyword>
<gene>
    <name evidence="1" type="ORF">MSG28_010497</name>
</gene>